<feature type="domain" description="Amine oxidase" evidence="1">
    <location>
        <begin position="30"/>
        <end position="475"/>
    </location>
</feature>
<gene>
    <name evidence="2" type="ORF">GCM10023321_45100</name>
</gene>
<dbReference type="PANTHER" id="PTHR10742">
    <property type="entry name" value="FLAVIN MONOAMINE OXIDASE"/>
    <property type="match status" value="1"/>
</dbReference>
<dbReference type="SUPFAM" id="SSF51905">
    <property type="entry name" value="FAD/NAD(P)-binding domain"/>
    <property type="match status" value="1"/>
</dbReference>
<dbReference type="PANTHER" id="PTHR10742:SF342">
    <property type="entry name" value="AMINE OXIDASE"/>
    <property type="match status" value="1"/>
</dbReference>
<comment type="caution">
    <text evidence="2">The sequence shown here is derived from an EMBL/GenBank/DDBJ whole genome shotgun (WGS) entry which is preliminary data.</text>
</comment>
<dbReference type="Pfam" id="PF01593">
    <property type="entry name" value="Amino_oxidase"/>
    <property type="match status" value="1"/>
</dbReference>
<evidence type="ECO:0000313" key="3">
    <source>
        <dbReference type="Proteomes" id="UP001428817"/>
    </source>
</evidence>
<protein>
    <submittedName>
        <fullName evidence="2">Flavin monoamine oxidase family protein</fullName>
    </submittedName>
</protein>
<dbReference type="EMBL" id="BAABJP010000023">
    <property type="protein sequence ID" value="GAA5161217.1"/>
    <property type="molecule type" value="Genomic_DNA"/>
</dbReference>
<dbReference type="InterPro" id="IPR036188">
    <property type="entry name" value="FAD/NAD-bd_sf"/>
</dbReference>
<keyword evidence="3" id="KW-1185">Reference proteome</keyword>
<organism evidence="2 3">
    <name type="scientific">Pseudonocardia eucalypti</name>
    <dbReference type="NCBI Taxonomy" id="648755"/>
    <lineage>
        <taxon>Bacteria</taxon>
        <taxon>Bacillati</taxon>
        <taxon>Actinomycetota</taxon>
        <taxon>Actinomycetes</taxon>
        <taxon>Pseudonocardiales</taxon>
        <taxon>Pseudonocardiaceae</taxon>
        <taxon>Pseudonocardia</taxon>
    </lineage>
</organism>
<dbReference type="InterPro" id="IPR050281">
    <property type="entry name" value="Flavin_monoamine_oxidase"/>
</dbReference>
<dbReference type="Proteomes" id="UP001428817">
    <property type="component" value="Unassembled WGS sequence"/>
</dbReference>
<evidence type="ECO:0000259" key="1">
    <source>
        <dbReference type="Pfam" id="PF01593"/>
    </source>
</evidence>
<proteinExistence type="predicted"/>
<sequence>MGVVGSGMISRTGTRPRDGRITIAVLGAGIAGLVAGYELERLGYDVVILEADSRLGGRVFTHHFGGPGGPLAELGAMRIPADHHLTVRYVNELGLRDRLRPFRGVLSEPHNYLRTGSRLVRVRDAAAPLIREVERFAGGGSHRRETLLFVGWLRAMVHAIAPQELRDSFRDDVNGIFGPAGRLDLAPFLRGDRADLAGAFDTYPELRDACGGRLEGFLGDLLRESGAHMLTLEGGMDQLVVALAARLRGPIHTRHEVVGLDVRPDAVTCHLVHAGSRSTVTWPAVLCTIPFSVLRGLRLTGVDADKLDVIGALDYGSATKVALHCREAFWIADGITGGGSALEGLSRQTYYPDAVVDGGSALLAGYAIAEDADRLGQLSESDRLTAVVDEVAAAHPGLRRPGMVRDAIGVVWGERRWSRGGVARRWGVTNAQRAREVERATRPQGGLFFAGEHCATSPAWINAAMESALRAVTRIDAFARRPATARIGAEVPG</sequence>
<dbReference type="InterPro" id="IPR002937">
    <property type="entry name" value="Amino_oxidase"/>
</dbReference>
<evidence type="ECO:0000313" key="2">
    <source>
        <dbReference type="EMBL" id="GAA5161217.1"/>
    </source>
</evidence>
<dbReference type="SUPFAM" id="SSF54373">
    <property type="entry name" value="FAD-linked reductases, C-terminal domain"/>
    <property type="match status" value="1"/>
</dbReference>
<name>A0ABP9QFT2_9PSEU</name>
<reference evidence="3" key="1">
    <citation type="journal article" date="2019" name="Int. J. Syst. Evol. Microbiol.">
        <title>The Global Catalogue of Microorganisms (GCM) 10K type strain sequencing project: providing services to taxonomists for standard genome sequencing and annotation.</title>
        <authorList>
            <consortium name="The Broad Institute Genomics Platform"/>
            <consortium name="The Broad Institute Genome Sequencing Center for Infectious Disease"/>
            <person name="Wu L."/>
            <person name="Ma J."/>
        </authorList>
    </citation>
    <scope>NUCLEOTIDE SEQUENCE [LARGE SCALE GENOMIC DNA]</scope>
    <source>
        <strain evidence="3">JCM 18303</strain>
    </source>
</reference>
<dbReference type="Gene3D" id="3.50.50.60">
    <property type="entry name" value="FAD/NAD(P)-binding domain"/>
    <property type="match status" value="1"/>
</dbReference>
<accession>A0ABP9QFT2</accession>